<dbReference type="InterPro" id="IPR011049">
    <property type="entry name" value="Serralysin-like_metalloprot_C"/>
</dbReference>
<dbReference type="GO" id="GO:0005576">
    <property type="term" value="C:extracellular region"/>
    <property type="evidence" value="ECO:0007669"/>
    <property type="project" value="UniProtKB-SubCell"/>
</dbReference>
<evidence type="ECO:0000313" key="4">
    <source>
        <dbReference type="EMBL" id="ANY78669.1"/>
    </source>
</evidence>
<dbReference type="InterPro" id="IPR018511">
    <property type="entry name" value="Hemolysin-typ_Ca-bd_CS"/>
</dbReference>
<dbReference type="PRINTS" id="PR00313">
    <property type="entry name" value="CABNDNGRPT"/>
</dbReference>
<keyword evidence="2" id="KW-0964">Secreted</keyword>
<dbReference type="InterPro" id="IPR001343">
    <property type="entry name" value="Hemolysn_Ca-bd"/>
</dbReference>
<dbReference type="EMBL" id="CP016616">
    <property type="protein sequence ID" value="ANY78669.1"/>
    <property type="molecule type" value="Genomic_DNA"/>
</dbReference>
<name>A0A1B2EFG1_9HYPH</name>
<reference evidence="4" key="1">
    <citation type="submission" date="2016-07" db="EMBL/GenBank/DDBJ databases">
        <title>Microvirga ossetica sp. nov. a new species of rhizobia isolated from root nodules of the legume species Vicia alpestris Steven originated from North Ossetia region in the Caucasus.</title>
        <authorList>
            <person name="Safronova V.I."/>
            <person name="Kuznetsova I.G."/>
            <person name="Sazanova A.L."/>
            <person name="Belimov A."/>
            <person name="Andronov E."/>
            <person name="Osledkin Y.S."/>
            <person name="Onishchuk O.P."/>
            <person name="Kurchak O.N."/>
            <person name="Shaposhnikov A.I."/>
            <person name="Willems A."/>
            <person name="Tikhonovich I.A."/>
        </authorList>
    </citation>
    <scope>NUCLEOTIDE SEQUENCE [LARGE SCALE GENOMIC DNA]</scope>
    <source>
        <strain evidence="4">V5/3M</strain>
    </source>
</reference>
<evidence type="ECO:0000256" key="1">
    <source>
        <dbReference type="ARBA" id="ARBA00004613"/>
    </source>
</evidence>
<dbReference type="OrthoDB" id="7992885at2"/>
<evidence type="ECO:0008006" key="5">
    <source>
        <dbReference type="Google" id="ProtNLM"/>
    </source>
</evidence>
<sequence length="316" mass="31891">MVGVATANEIYGGQGNDVLLGTTYLTFPPVGGTGPFGDPTFGLSGNDYLEGGTGDDVGYGADGDDTIYGGDGNESGTISSFSGQTFVGGLFGGDGNDFIDGGNGNDSLDGGSGNDSLFGGLGNDTAEGGAGNDSLDGGAGADSLSGGLDADFIFGGLDADTLSGGGGDDVLHGSEGNDNLDGGAGRDALHGGGNRDILSGGLGRDLYDGGGGADLFDFNATTETGRSSSSRDQVLDFQRRQDDIDLRTIDANTERSGNNAFHFIGFNAFSHSAGELRLRDSGSHIIVQGDVNGDGRSDFEILVRNVDTLSRNDFLL</sequence>
<dbReference type="KEGG" id="moc:BB934_10895"/>
<feature type="region of interest" description="Disordered" evidence="3">
    <location>
        <begin position="166"/>
        <end position="187"/>
    </location>
</feature>
<dbReference type="SUPFAM" id="SSF51120">
    <property type="entry name" value="beta-Roll"/>
    <property type="match status" value="2"/>
</dbReference>
<dbReference type="RefSeq" id="WP_099509672.1">
    <property type="nucleotide sequence ID" value="NZ_CP016616.1"/>
</dbReference>
<evidence type="ECO:0000256" key="2">
    <source>
        <dbReference type="ARBA" id="ARBA00022525"/>
    </source>
</evidence>
<dbReference type="InterPro" id="IPR050557">
    <property type="entry name" value="RTX_toxin/Mannuronan_C5-epim"/>
</dbReference>
<dbReference type="Pfam" id="PF00353">
    <property type="entry name" value="HemolysinCabind"/>
    <property type="match status" value="5"/>
</dbReference>
<dbReference type="GO" id="GO:0005509">
    <property type="term" value="F:calcium ion binding"/>
    <property type="evidence" value="ECO:0007669"/>
    <property type="project" value="InterPro"/>
</dbReference>
<comment type="subcellular location">
    <subcellularLocation>
        <location evidence="1">Secreted</location>
    </subcellularLocation>
</comment>
<dbReference type="Gene3D" id="2.150.10.10">
    <property type="entry name" value="Serralysin-like metalloprotease, C-terminal"/>
    <property type="match status" value="3"/>
</dbReference>
<dbReference type="PROSITE" id="PS00330">
    <property type="entry name" value="HEMOLYSIN_CALCIUM"/>
    <property type="match status" value="4"/>
</dbReference>
<proteinExistence type="predicted"/>
<accession>A0A1B2EFG1</accession>
<feature type="compositionally biased region" description="Low complexity" evidence="3">
    <location>
        <begin position="101"/>
        <end position="118"/>
    </location>
</feature>
<evidence type="ECO:0000256" key="3">
    <source>
        <dbReference type="SAM" id="MobiDB-lite"/>
    </source>
</evidence>
<organism evidence="4">
    <name type="scientific">Microvirga ossetica</name>
    <dbReference type="NCBI Taxonomy" id="1882682"/>
    <lineage>
        <taxon>Bacteria</taxon>
        <taxon>Pseudomonadati</taxon>
        <taxon>Pseudomonadota</taxon>
        <taxon>Alphaproteobacteria</taxon>
        <taxon>Hyphomicrobiales</taxon>
        <taxon>Methylobacteriaceae</taxon>
        <taxon>Microvirga</taxon>
    </lineage>
</organism>
<dbReference type="PANTHER" id="PTHR38340">
    <property type="entry name" value="S-LAYER PROTEIN"/>
    <property type="match status" value="1"/>
</dbReference>
<protein>
    <recommendedName>
        <fullName evidence="5">Peptidase M10 serralysin C-terminal domain-containing protein</fullName>
    </recommendedName>
</protein>
<dbReference type="PANTHER" id="PTHR38340:SF1">
    <property type="entry name" value="S-LAYER PROTEIN"/>
    <property type="match status" value="1"/>
</dbReference>
<gene>
    <name evidence="4" type="ORF">BB934_10895</name>
</gene>
<feature type="region of interest" description="Disordered" evidence="3">
    <location>
        <begin position="101"/>
        <end position="134"/>
    </location>
</feature>
<dbReference type="AlphaFoldDB" id="A0A1B2EFG1"/>